<dbReference type="EMBL" id="SDIL01000177">
    <property type="protein sequence ID" value="RXK34880.1"/>
    <property type="molecule type" value="Genomic_DNA"/>
</dbReference>
<dbReference type="VEuPathDB" id="FungiDB:TREMEDRAFT_67879"/>
<evidence type="ECO:0000256" key="1">
    <source>
        <dbReference type="SAM" id="MobiDB-lite"/>
    </source>
</evidence>
<protein>
    <submittedName>
        <fullName evidence="2">Uncharacterized protein</fullName>
    </submittedName>
</protein>
<dbReference type="InParanoid" id="A0A4V1M2X4"/>
<dbReference type="Proteomes" id="UP000289152">
    <property type="component" value="Unassembled WGS sequence"/>
</dbReference>
<dbReference type="AlphaFoldDB" id="A0A4V1M2X4"/>
<dbReference type="OrthoDB" id="2139939at2759"/>
<feature type="compositionally biased region" description="Basic and acidic residues" evidence="1">
    <location>
        <begin position="274"/>
        <end position="284"/>
    </location>
</feature>
<organism evidence="2 3">
    <name type="scientific">Tremella mesenterica</name>
    <name type="common">Jelly fungus</name>
    <dbReference type="NCBI Taxonomy" id="5217"/>
    <lineage>
        <taxon>Eukaryota</taxon>
        <taxon>Fungi</taxon>
        <taxon>Dikarya</taxon>
        <taxon>Basidiomycota</taxon>
        <taxon>Agaricomycotina</taxon>
        <taxon>Tremellomycetes</taxon>
        <taxon>Tremellales</taxon>
        <taxon>Tremellaceae</taxon>
        <taxon>Tremella</taxon>
    </lineage>
</organism>
<dbReference type="STRING" id="5217.A0A4V1M2X4"/>
<feature type="region of interest" description="Disordered" evidence="1">
    <location>
        <begin position="302"/>
        <end position="323"/>
    </location>
</feature>
<feature type="compositionally biased region" description="Basic and acidic residues" evidence="1">
    <location>
        <begin position="31"/>
        <end position="80"/>
    </location>
</feature>
<dbReference type="PANTHER" id="PTHR34117:SF1">
    <property type="entry name" value="STYLE CELL-CYCLE INHIBITOR 1"/>
    <property type="match status" value="1"/>
</dbReference>
<evidence type="ECO:0000313" key="2">
    <source>
        <dbReference type="EMBL" id="RXK34880.1"/>
    </source>
</evidence>
<accession>A0A4V1M2X4</accession>
<feature type="compositionally biased region" description="Basic and acidic residues" evidence="1">
    <location>
        <begin position="1"/>
        <end position="20"/>
    </location>
</feature>
<feature type="region of interest" description="Disordered" evidence="1">
    <location>
        <begin position="186"/>
        <end position="209"/>
    </location>
</feature>
<name>A0A4V1M2X4_TREME</name>
<feature type="region of interest" description="Disordered" evidence="1">
    <location>
        <begin position="1"/>
        <end position="105"/>
    </location>
</feature>
<keyword evidence="3" id="KW-1185">Reference proteome</keyword>
<dbReference type="PANTHER" id="PTHR34117">
    <property type="entry name" value="STYLE CELL-CYCLE INHIBITOR 1"/>
    <property type="match status" value="1"/>
</dbReference>
<evidence type="ECO:0000313" key="3">
    <source>
        <dbReference type="Proteomes" id="UP000289152"/>
    </source>
</evidence>
<proteinExistence type="predicted"/>
<dbReference type="InterPro" id="IPR044688">
    <property type="entry name" value="SCI-1-like"/>
</dbReference>
<reference evidence="2 3" key="1">
    <citation type="submission" date="2016-06" db="EMBL/GenBank/DDBJ databases">
        <title>Evolution of pathogenesis and genome organization in the Tremellales.</title>
        <authorList>
            <person name="Cuomo C."/>
            <person name="Litvintseva A."/>
            <person name="Heitman J."/>
            <person name="Chen Y."/>
            <person name="Sun S."/>
            <person name="Springer D."/>
            <person name="Dromer F."/>
            <person name="Young S."/>
            <person name="Zeng Q."/>
            <person name="Chapman S."/>
            <person name="Gujja S."/>
            <person name="Saif S."/>
            <person name="Birren B."/>
        </authorList>
    </citation>
    <scope>NUCLEOTIDE SEQUENCE [LARGE SCALE GENOMIC DNA]</scope>
    <source>
        <strain evidence="2 3">ATCC 28783</strain>
    </source>
</reference>
<feature type="compositionally biased region" description="Basic and acidic residues" evidence="1">
    <location>
        <begin position="88"/>
        <end position="99"/>
    </location>
</feature>
<comment type="caution">
    <text evidence="2">The sequence shown here is derived from an EMBL/GenBank/DDBJ whole genome shotgun (WGS) entry which is preliminary data.</text>
</comment>
<feature type="compositionally biased region" description="Basic and acidic residues" evidence="1">
    <location>
        <begin position="232"/>
        <end position="242"/>
    </location>
</feature>
<feature type="region of interest" description="Disordered" evidence="1">
    <location>
        <begin position="222"/>
        <end position="284"/>
    </location>
</feature>
<gene>
    <name evidence="2" type="ORF">M231_07869</name>
</gene>
<sequence>MTSSNEKQRDKRYQEERYSERSFSPKRRRTSNVEDERRQRSSHHPSEGYTDRSRGGKTEDRYRDRRDYHDDKDHDGYRERKDHKRHKDDKGRKKEREGKDDTDEERLDLDTLGVNKISEEDYFVRSNEFRYWLKHSKGRYLDELSSDTARNYFGKFVRRWNSGSLEKRFYKVSTFPPGATTNYRWSFANPSSSSNHPPSPRQISHSQIKNDVSTLVKAERDVSENISVSHQENGKDESVKESEDPELEPGPRLSRLGPSLPSAADRQLALEQEQESRKREKKVGRDKLYERVIEVVPKNGGREGKMEERRATNAANKEMREKDVVPEIDEGVLLGENDSFAAALRARNIAESRRMDKKAIALAERRAADEERLSERRSKEAATMNMFKAIARERFG</sequence>